<dbReference type="RefSeq" id="WP_390212663.1">
    <property type="nucleotide sequence ID" value="NZ_JBHLXJ010000013.1"/>
</dbReference>
<dbReference type="InterPro" id="IPR020568">
    <property type="entry name" value="Ribosomal_Su5_D2-typ_SF"/>
</dbReference>
<organism evidence="7 8">
    <name type="scientific">Undibacterium danionis</name>
    <dbReference type="NCBI Taxonomy" id="1812100"/>
    <lineage>
        <taxon>Bacteria</taxon>
        <taxon>Pseudomonadati</taxon>
        <taxon>Pseudomonadota</taxon>
        <taxon>Betaproteobacteria</taxon>
        <taxon>Burkholderiales</taxon>
        <taxon>Oxalobacteraceae</taxon>
        <taxon>Undibacterium</taxon>
    </lineage>
</organism>
<dbReference type="Proteomes" id="UP001589844">
    <property type="component" value="Unassembled WGS sequence"/>
</dbReference>
<evidence type="ECO:0000256" key="6">
    <source>
        <dbReference type="HAMAP-Rule" id="MF_00227"/>
    </source>
</evidence>
<reference evidence="7 8" key="1">
    <citation type="submission" date="2024-09" db="EMBL/GenBank/DDBJ databases">
        <authorList>
            <person name="Sun Q."/>
            <person name="Mori K."/>
        </authorList>
    </citation>
    <scope>NUCLEOTIDE SEQUENCE [LARGE SCALE GENOMIC DNA]</scope>
    <source>
        <strain evidence="7 8">CCM 8677</strain>
    </source>
</reference>
<comment type="function">
    <text evidence="6">RNaseP catalyzes the removal of the 5'-leader sequence from pre-tRNA to produce the mature 5'-terminus. It can also cleave other RNA substrates such as 4.5S RNA. The protein component plays an auxiliary but essential role in vivo by binding to the 5'-leader sequence and broadening the substrate specificity of the ribozyme.</text>
</comment>
<dbReference type="Pfam" id="PF00825">
    <property type="entry name" value="Ribonuclease_P"/>
    <property type="match status" value="1"/>
</dbReference>
<dbReference type="HAMAP" id="MF_00227">
    <property type="entry name" value="RNase_P"/>
    <property type="match status" value="1"/>
</dbReference>
<comment type="similarity">
    <text evidence="6">Belongs to the RnpA family.</text>
</comment>
<comment type="caution">
    <text evidence="7">The sequence shown here is derived from an EMBL/GenBank/DDBJ whole genome shotgun (WGS) entry which is preliminary data.</text>
</comment>
<evidence type="ECO:0000256" key="1">
    <source>
        <dbReference type="ARBA" id="ARBA00022694"/>
    </source>
</evidence>
<keyword evidence="1 6" id="KW-0819">tRNA processing</keyword>
<dbReference type="EMBL" id="JBHLXJ010000013">
    <property type="protein sequence ID" value="MFC0350397.1"/>
    <property type="molecule type" value="Genomic_DNA"/>
</dbReference>
<keyword evidence="3 6" id="KW-0255">Endonuclease</keyword>
<keyword evidence="5 6" id="KW-0694">RNA-binding</keyword>
<dbReference type="SUPFAM" id="SSF54211">
    <property type="entry name" value="Ribosomal protein S5 domain 2-like"/>
    <property type="match status" value="1"/>
</dbReference>
<protein>
    <recommendedName>
        <fullName evidence="6">Ribonuclease P protein component</fullName>
        <shortName evidence="6">RNase P protein</shortName>
        <shortName evidence="6">RNaseP protein</shortName>
        <ecNumber evidence="6">3.1.26.5</ecNumber>
    </recommendedName>
    <alternativeName>
        <fullName evidence="6">Protein C5</fullName>
    </alternativeName>
</protein>
<dbReference type="InterPro" id="IPR014721">
    <property type="entry name" value="Ribsml_uS5_D2-typ_fold_subgr"/>
</dbReference>
<dbReference type="Gene3D" id="3.30.230.10">
    <property type="match status" value="1"/>
</dbReference>
<evidence type="ECO:0000313" key="8">
    <source>
        <dbReference type="Proteomes" id="UP001589844"/>
    </source>
</evidence>
<keyword evidence="4 6" id="KW-0378">Hydrolase</keyword>
<evidence type="ECO:0000256" key="3">
    <source>
        <dbReference type="ARBA" id="ARBA00022759"/>
    </source>
</evidence>
<proteinExistence type="inferred from homology"/>
<dbReference type="PANTHER" id="PTHR33992">
    <property type="entry name" value="RIBONUCLEASE P PROTEIN COMPONENT"/>
    <property type="match status" value="1"/>
</dbReference>
<dbReference type="EC" id="3.1.26.5" evidence="6"/>
<sequence>MHYLPIIEFLEYRATSRIHRQLVDSIGLKIIVTNLAAIPDLAQNQLSGGDFARERRILKADEFSSAFRLRPVQKTAHFVLYARSNALPHARLGVVAAKRFAPRAATRNMIKRVTREIFRQSDLMNVDCIVRLSKPVNSKAGPATNAQLKRALRDEVLRLFVSQRATTRIPVAPVISVPESSS</sequence>
<comment type="subunit">
    <text evidence="6">Consists of a catalytic RNA component (M1 or rnpB) and a protein subunit.</text>
</comment>
<dbReference type="PANTHER" id="PTHR33992:SF1">
    <property type="entry name" value="RIBONUCLEASE P PROTEIN COMPONENT"/>
    <property type="match status" value="1"/>
</dbReference>
<accession>A0ABV6IFF5</accession>
<keyword evidence="8" id="KW-1185">Reference proteome</keyword>
<dbReference type="InterPro" id="IPR000100">
    <property type="entry name" value="RNase_P"/>
</dbReference>
<name>A0ABV6IFF5_9BURK</name>
<gene>
    <name evidence="6" type="primary">rnpA</name>
    <name evidence="7" type="ORF">ACFFJH_11310</name>
</gene>
<evidence type="ECO:0000256" key="2">
    <source>
        <dbReference type="ARBA" id="ARBA00022722"/>
    </source>
</evidence>
<keyword evidence="2 6" id="KW-0540">Nuclease</keyword>
<evidence type="ECO:0000313" key="7">
    <source>
        <dbReference type="EMBL" id="MFC0350397.1"/>
    </source>
</evidence>
<comment type="catalytic activity">
    <reaction evidence="6">
        <text>Endonucleolytic cleavage of RNA, removing 5'-extranucleotides from tRNA precursor.</text>
        <dbReference type="EC" id="3.1.26.5"/>
    </reaction>
</comment>
<evidence type="ECO:0000256" key="4">
    <source>
        <dbReference type="ARBA" id="ARBA00022801"/>
    </source>
</evidence>
<evidence type="ECO:0000256" key="5">
    <source>
        <dbReference type="ARBA" id="ARBA00022884"/>
    </source>
</evidence>